<evidence type="ECO:0000256" key="2">
    <source>
        <dbReference type="ARBA" id="ARBA00022705"/>
    </source>
</evidence>
<evidence type="ECO:0000313" key="11">
    <source>
        <dbReference type="Proteomes" id="UP000614601"/>
    </source>
</evidence>
<keyword evidence="2" id="KW-0235">DNA replication</keyword>
<proteinExistence type="predicted"/>
<dbReference type="InterPro" id="IPR036578">
    <property type="entry name" value="SMAD_MH1_sf"/>
</dbReference>
<dbReference type="Proteomes" id="UP000614601">
    <property type="component" value="Unassembled WGS sequence"/>
</dbReference>
<dbReference type="GO" id="GO:0005634">
    <property type="term" value="C:nucleus"/>
    <property type="evidence" value="ECO:0007669"/>
    <property type="project" value="UniProtKB-SubCell"/>
</dbReference>
<dbReference type="GO" id="GO:0000981">
    <property type="term" value="F:DNA-binding transcription factor activity, RNA polymerase II-specific"/>
    <property type="evidence" value="ECO:0007669"/>
    <property type="project" value="TreeGrafter"/>
</dbReference>
<name>A0A811K640_9BILA</name>
<dbReference type="GO" id="GO:0000978">
    <property type="term" value="F:RNA polymerase II cis-regulatory region sequence-specific DNA binding"/>
    <property type="evidence" value="ECO:0007669"/>
    <property type="project" value="TreeGrafter"/>
</dbReference>
<dbReference type="InterPro" id="IPR000647">
    <property type="entry name" value="CTF/NFI"/>
</dbReference>
<accession>A0A811K640</accession>
<evidence type="ECO:0000256" key="8">
    <source>
        <dbReference type="SAM" id="MobiDB-lite"/>
    </source>
</evidence>
<gene>
    <name evidence="10" type="ORF">BOKJ2_LOCUS3719</name>
</gene>
<feature type="compositionally biased region" description="Low complexity" evidence="8">
    <location>
        <begin position="333"/>
        <end position="342"/>
    </location>
</feature>
<dbReference type="SUPFAM" id="SSF56366">
    <property type="entry name" value="SMAD MH1 domain"/>
    <property type="match status" value="1"/>
</dbReference>
<dbReference type="PANTHER" id="PTHR11492">
    <property type="entry name" value="NUCLEAR FACTOR I"/>
    <property type="match status" value="1"/>
</dbReference>
<evidence type="ECO:0000256" key="5">
    <source>
        <dbReference type="ARBA" id="ARBA00023159"/>
    </source>
</evidence>
<dbReference type="SMART" id="SM00523">
    <property type="entry name" value="DWA"/>
    <property type="match status" value="1"/>
</dbReference>
<dbReference type="EMBL" id="CAJFCW020000002">
    <property type="protein sequence ID" value="CAG9093600.1"/>
    <property type="molecule type" value="Genomic_DNA"/>
</dbReference>
<evidence type="ECO:0000256" key="6">
    <source>
        <dbReference type="ARBA" id="ARBA00023163"/>
    </source>
</evidence>
<dbReference type="OrthoDB" id="10055441at2759"/>
<dbReference type="Proteomes" id="UP000783686">
    <property type="component" value="Unassembled WGS sequence"/>
</dbReference>
<dbReference type="Pfam" id="PF03165">
    <property type="entry name" value="MH1"/>
    <property type="match status" value="1"/>
</dbReference>
<evidence type="ECO:0000313" key="10">
    <source>
        <dbReference type="EMBL" id="CAD5211488.1"/>
    </source>
</evidence>
<sequence>MSQSVWHPSTAPPPPPPSSASLETVVREATSLPSNTARSMFGTSREDSVNTEEFHPFVEELLPYVKDFSFVWFNLQAAKRKFMKRCNRRMSVEEEKRTKDQISGVSADIKQKWAGRLLGKLRKDIQPDCRDSFVRSVVGKEPSACVYSNPDQKGKMRRIDCLRQADKVWRLDLVMVVLFKGIPLESTDGERLEKCANCESPSLCVNPYHISIAVRELDLFLANYIFTSNPDKPEELKRADDEVGLSEGIWGTGVFSAFELRGLIKHSILQGGTVISNCNSGSVSRDEFGDSNSSWISPMGSLSAETPSPNGSGRKGLLMDKDDDSPPSKKSRVASGSSSTSRKSLELFEDFQKLESSDKPGPLLKTDGGISPIIQNPNAPEDGHNINGELRVNIGHPGFLCHTQNIMRSSPYSTALMSPVQFLGAMNSQSNSRMLDQAALVQSMLQKQNQKTLSSQFMQYLNENNKPLIQNQPQLTSSVLQAVAARSKASPTTTDSQNLQNLLTLSLTSMQDTLHCPSRALNSSNSI</sequence>
<dbReference type="InterPro" id="IPR003619">
    <property type="entry name" value="MAD_homology1_Dwarfin-type"/>
</dbReference>
<keyword evidence="6" id="KW-0804">Transcription</keyword>
<keyword evidence="4" id="KW-0238">DNA-binding</keyword>
<dbReference type="PROSITE" id="PS51080">
    <property type="entry name" value="CTF_NFI_2"/>
    <property type="match status" value="1"/>
</dbReference>
<keyword evidence="3" id="KW-0805">Transcription regulation</keyword>
<dbReference type="GO" id="GO:0006260">
    <property type="term" value="P:DNA replication"/>
    <property type="evidence" value="ECO:0007669"/>
    <property type="project" value="UniProtKB-KW"/>
</dbReference>
<evidence type="ECO:0000256" key="1">
    <source>
        <dbReference type="ARBA" id="ARBA00004123"/>
    </source>
</evidence>
<dbReference type="GO" id="GO:0045893">
    <property type="term" value="P:positive regulation of DNA-templated transcription"/>
    <property type="evidence" value="ECO:0007669"/>
    <property type="project" value="UniProtKB-ARBA"/>
</dbReference>
<feature type="compositionally biased region" description="Basic and acidic residues" evidence="8">
    <location>
        <begin position="317"/>
        <end position="327"/>
    </location>
</feature>
<evidence type="ECO:0000259" key="9">
    <source>
        <dbReference type="PROSITE" id="PS51080"/>
    </source>
</evidence>
<keyword evidence="5" id="KW-0010">Activator</keyword>
<keyword evidence="11" id="KW-1185">Reference proteome</keyword>
<feature type="domain" description="CTF/NF-I" evidence="9">
    <location>
        <begin position="43"/>
        <end position="236"/>
    </location>
</feature>
<dbReference type="GO" id="GO:0051239">
    <property type="term" value="P:regulation of multicellular organismal process"/>
    <property type="evidence" value="ECO:0007669"/>
    <property type="project" value="UniProtKB-ARBA"/>
</dbReference>
<feature type="region of interest" description="Disordered" evidence="8">
    <location>
        <begin position="294"/>
        <end position="343"/>
    </location>
</feature>
<dbReference type="AlphaFoldDB" id="A0A811K640"/>
<organism evidence="10 11">
    <name type="scientific">Bursaphelenchus okinawaensis</name>
    <dbReference type="NCBI Taxonomy" id="465554"/>
    <lineage>
        <taxon>Eukaryota</taxon>
        <taxon>Metazoa</taxon>
        <taxon>Ecdysozoa</taxon>
        <taxon>Nematoda</taxon>
        <taxon>Chromadorea</taxon>
        <taxon>Rhabditida</taxon>
        <taxon>Tylenchina</taxon>
        <taxon>Tylenchomorpha</taxon>
        <taxon>Aphelenchoidea</taxon>
        <taxon>Aphelenchoididae</taxon>
        <taxon>Bursaphelenchus</taxon>
    </lineage>
</organism>
<dbReference type="InterPro" id="IPR020604">
    <property type="entry name" value="CTF/NFI_DNA-bd-dom"/>
</dbReference>
<dbReference type="EMBL" id="CAJFDH010000002">
    <property type="protein sequence ID" value="CAD5211488.1"/>
    <property type="molecule type" value="Genomic_DNA"/>
</dbReference>
<feature type="region of interest" description="Disordered" evidence="8">
    <location>
        <begin position="355"/>
        <end position="380"/>
    </location>
</feature>
<protein>
    <recommendedName>
        <fullName evidence="9">CTF/NF-I domain-containing protein</fullName>
    </recommendedName>
</protein>
<comment type="subcellular location">
    <subcellularLocation>
        <location evidence="1">Nucleus</location>
    </subcellularLocation>
</comment>
<evidence type="ECO:0000256" key="3">
    <source>
        <dbReference type="ARBA" id="ARBA00023015"/>
    </source>
</evidence>
<evidence type="ECO:0000256" key="7">
    <source>
        <dbReference type="ARBA" id="ARBA00023242"/>
    </source>
</evidence>
<feature type="region of interest" description="Disordered" evidence="8">
    <location>
        <begin position="1"/>
        <end position="23"/>
    </location>
</feature>
<reference evidence="10" key="1">
    <citation type="submission" date="2020-09" db="EMBL/GenBank/DDBJ databases">
        <authorList>
            <person name="Kikuchi T."/>
        </authorList>
    </citation>
    <scope>NUCLEOTIDE SEQUENCE</scope>
    <source>
        <strain evidence="10">SH1</strain>
    </source>
</reference>
<dbReference type="Pfam" id="PF10524">
    <property type="entry name" value="NfI_DNAbd_pre-N"/>
    <property type="match status" value="1"/>
</dbReference>
<dbReference type="InterPro" id="IPR019548">
    <property type="entry name" value="CTF/NFI_DNA-bd_N"/>
</dbReference>
<comment type="caution">
    <text evidence="10">The sequence shown here is derived from an EMBL/GenBank/DDBJ whole genome shotgun (WGS) entry which is preliminary data.</text>
</comment>
<dbReference type="PANTHER" id="PTHR11492:SF8">
    <property type="entry name" value="NUCLEAR FACTOR I, ISOFORM B"/>
    <property type="match status" value="1"/>
</dbReference>
<keyword evidence="7" id="KW-0539">Nucleus</keyword>
<evidence type="ECO:0000256" key="4">
    <source>
        <dbReference type="ARBA" id="ARBA00023125"/>
    </source>
</evidence>